<dbReference type="CDD" id="cd08049">
    <property type="entry name" value="TAF8"/>
    <property type="match status" value="1"/>
</dbReference>
<evidence type="ECO:0000256" key="3">
    <source>
        <dbReference type="ARBA" id="ARBA00017307"/>
    </source>
</evidence>
<dbReference type="Pfam" id="PF07524">
    <property type="entry name" value="Bromo_TP"/>
    <property type="match status" value="1"/>
</dbReference>
<dbReference type="PANTHER" id="PTHR46338">
    <property type="entry name" value="TRANSCRIPTION INITIATION FACTOR TFIID SUBUNIT 8"/>
    <property type="match status" value="1"/>
</dbReference>
<comment type="subcellular location">
    <subcellularLocation>
        <location evidence="1">Nucleus</location>
    </subcellularLocation>
</comment>
<organism evidence="9 10">
    <name type="scientific">Zostera marina</name>
    <name type="common">Eelgrass</name>
    <dbReference type="NCBI Taxonomy" id="29655"/>
    <lineage>
        <taxon>Eukaryota</taxon>
        <taxon>Viridiplantae</taxon>
        <taxon>Streptophyta</taxon>
        <taxon>Embryophyta</taxon>
        <taxon>Tracheophyta</taxon>
        <taxon>Spermatophyta</taxon>
        <taxon>Magnoliopsida</taxon>
        <taxon>Liliopsida</taxon>
        <taxon>Zosteraceae</taxon>
        <taxon>Zostera</taxon>
    </lineage>
</organism>
<evidence type="ECO:0000259" key="8">
    <source>
        <dbReference type="SMART" id="SM00576"/>
    </source>
</evidence>
<dbReference type="STRING" id="29655.A0A0K9NKY4"/>
<protein>
    <recommendedName>
        <fullName evidence="3">Transcription initiation factor TFIID subunit 8</fullName>
    </recommendedName>
</protein>
<keyword evidence="6" id="KW-0539">Nucleus</keyword>
<dbReference type="Pfam" id="PF10406">
    <property type="entry name" value="TAF8_C"/>
    <property type="match status" value="1"/>
</dbReference>
<keyword evidence="5" id="KW-0804">Transcription</keyword>
<comment type="caution">
    <text evidence="9">The sequence shown here is derived from an EMBL/GenBank/DDBJ whole genome shotgun (WGS) entry which is preliminary data.</text>
</comment>
<dbReference type="Gene3D" id="1.10.20.10">
    <property type="entry name" value="Histone, subunit A"/>
    <property type="match status" value="1"/>
</dbReference>
<evidence type="ECO:0000313" key="9">
    <source>
        <dbReference type="EMBL" id="KMZ56737.1"/>
    </source>
</evidence>
<name>A0A0K9NKY4_ZOSMR</name>
<dbReference type="SMART" id="SM00576">
    <property type="entry name" value="BTP"/>
    <property type="match status" value="1"/>
</dbReference>
<dbReference type="PANTHER" id="PTHR46338:SF1">
    <property type="entry name" value="TRANSCRIPTION INITIATION FACTOR TFIID SUBUNIT 8"/>
    <property type="match status" value="1"/>
</dbReference>
<feature type="region of interest" description="Disordered" evidence="7">
    <location>
        <begin position="1"/>
        <end position="20"/>
    </location>
</feature>
<dbReference type="GO" id="GO:0006366">
    <property type="term" value="P:transcription by RNA polymerase II"/>
    <property type="evidence" value="ECO:0000318"/>
    <property type="project" value="GO_Central"/>
</dbReference>
<dbReference type="InterPro" id="IPR037818">
    <property type="entry name" value="TAF8"/>
</dbReference>
<dbReference type="OrthoDB" id="436852at2759"/>
<accession>A0A0K9NKY4</accession>
<dbReference type="Proteomes" id="UP000036987">
    <property type="component" value="Unassembled WGS sequence"/>
</dbReference>
<dbReference type="GO" id="GO:0005669">
    <property type="term" value="C:transcription factor TFIID complex"/>
    <property type="evidence" value="ECO:0000318"/>
    <property type="project" value="GO_Central"/>
</dbReference>
<evidence type="ECO:0000256" key="5">
    <source>
        <dbReference type="ARBA" id="ARBA00023163"/>
    </source>
</evidence>
<gene>
    <name evidence="9" type="ORF">ZOSMA_91G00030</name>
</gene>
<comment type="similarity">
    <text evidence="2">Belongs to the TAF8 family.</text>
</comment>
<dbReference type="InterPro" id="IPR009072">
    <property type="entry name" value="Histone-fold"/>
</dbReference>
<evidence type="ECO:0000256" key="6">
    <source>
        <dbReference type="ARBA" id="ARBA00023242"/>
    </source>
</evidence>
<sequence>MNMSDGDGEGRRDGESIPSKNIINSEDEFSRAISTIAVAQLCELTEFQGSIQRSAIDVFSDIAIRYIYDLGKTSKFYAGISGRIDCNVFDILQGLEDLGSSYGFTGASNIGRCLANSGVFHELTRYMSTVEEIPFAQSIPRYPIHRCRRPAPSFQQISETSPGKHIPNWLPAFPDPHTYIQTPIGNEKAQDPKVDKIKQAKQHRKAELSLLNLQKRLANVNSEAVNQGSSEMDKQASLVSAVNPFLAKALQFGEREVSQLVDPGETAAQDTSVDVDLAPVIEEALESNAQEPNNSGINGQPRKRMTVQFKVGTDKKTLTTNFLLDTKRSAESTSTWLLRDDDRKDDKKRRANVILKESMENPHELHQL</sequence>
<evidence type="ECO:0000313" key="10">
    <source>
        <dbReference type="Proteomes" id="UP000036987"/>
    </source>
</evidence>
<evidence type="ECO:0000256" key="1">
    <source>
        <dbReference type="ARBA" id="ARBA00004123"/>
    </source>
</evidence>
<reference evidence="10" key="1">
    <citation type="journal article" date="2016" name="Nature">
        <title>The genome of the seagrass Zostera marina reveals angiosperm adaptation to the sea.</title>
        <authorList>
            <person name="Olsen J.L."/>
            <person name="Rouze P."/>
            <person name="Verhelst B."/>
            <person name="Lin Y.-C."/>
            <person name="Bayer T."/>
            <person name="Collen J."/>
            <person name="Dattolo E."/>
            <person name="De Paoli E."/>
            <person name="Dittami S."/>
            <person name="Maumus F."/>
            <person name="Michel G."/>
            <person name="Kersting A."/>
            <person name="Lauritano C."/>
            <person name="Lohaus R."/>
            <person name="Toepel M."/>
            <person name="Tonon T."/>
            <person name="Vanneste K."/>
            <person name="Amirebrahimi M."/>
            <person name="Brakel J."/>
            <person name="Bostroem C."/>
            <person name="Chovatia M."/>
            <person name="Grimwood J."/>
            <person name="Jenkins J.W."/>
            <person name="Jueterbock A."/>
            <person name="Mraz A."/>
            <person name="Stam W.T."/>
            <person name="Tice H."/>
            <person name="Bornberg-Bauer E."/>
            <person name="Green P.J."/>
            <person name="Pearson G.A."/>
            <person name="Procaccini G."/>
            <person name="Duarte C.M."/>
            <person name="Schmutz J."/>
            <person name="Reusch T.B.H."/>
            <person name="Van de Peer Y."/>
        </authorList>
    </citation>
    <scope>NUCLEOTIDE SEQUENCE [LARGE SCALE GENOMIC DNA]</scope>
    <source>
        <strain evidence="10">cv. Finnish</strain>
    </source>
</reference>
<evidence type="ECO:0000256" key="2">
    <source>
        <dbReference type="ARBA" id="ARBA00008767"/>
    </source>
</evidence>
<dbReference type="AlphaFoldDB" id="A0A0K9NKY4"/>
<dbReference type="OMA" id="QFLEECG"/>
<dbReference type="GO" id="GO:0046982">
    <property type="term" value="F:protein heterodimerization activity"/>
    <property type="evidence" value="ECO:0007669"/>
    <property type="project" value="InterPro"/>
</dbReference>
<dbReference type="InterPro" id="IPR019473">
    <property type="entry name" value="TFIID_su8_C"/>
</dbReference>
<dbReference type="InterPro" id="IPR006565">
    <property type="entry name" value="BTP"/>
</dbReference>
<evidence type="ECO:0000256" key="7">
    <source>
        <dbReference type="SAM" id="MobiDB-lite"/>
    </source>
</evidence>
<proteinExistence type="inferred from homology"/>
<feature type="domain" description="Bromodomain associated" evidence="8">
    <location>
        <begin position="27"/>
        <end position="104"/>
    </location>
</feature>
<keyword evidence="10" id="KW-1185">Reference proteome</keyword>
<keyword evidence="4" id="KW-0805">Transcription regulation</keyword>
<evidence type="ECO:0000256" key="4">
    <source>
        <dbReference type="ARBA" id="ARBA00023015"/>
    </source>
</evidence>
<dbReference type="EMBL" id="LFYR01002138">
    <property type="protein sequence ID" value="KMZ56737.1"/>
    <property type="molecule type" value="Genomic_DNA"/>
</dbReference>